<evidence type="ECO:0000256" key="4">
    <source>
        <dbReference type="ARBA" id="ARBA00022723"/>
    </source>
</evidence>
<organism evidence="12 13">
    <name type="scientific">Sphingobium soli</name>
    <dbReference type="NCBI Taxonomy" id="1591116"/>
    <lineage>
        <taxon>Bacteria</taxon>
        <taxon>Pseudomonadati</taxon>
        <taxon>Pseudomonadota</taxon>
        <taxon>Alphaproteobacteria</taxon>
        <taxon>Sphingomonadales</taxon>
        <taxon>Sphingomonadaceae</taxon>
        <taxon>Sphingobium</taxon>
    </lineage>
</organism>
<dbReference type="Proteomes" id="UP001198830">
    <property type="component" value="Unassembled WGS sequence"/>
</dbReference>
<comment type="cofactor">
    <cofactor evidence="1">
        <name>Zn(2+)</name>
        <dbReference type="ChEBI" id="CHEBI:29105"/>
    </cofactor>
</comment>
<dbReference type="SUPFAM" id="SSF55486">
    <property type="entry name" value="Metalloproteases ('zincins'), catalytic domain"/>
    <property type="match status" value="1"/>
</dbReference>
<dbReference type="InterPro" id="IPR018497">
    <property type="entry name" value="Peptidase_M13_C"/>
</dbReference>
<proteinExistence type="inferred from homology"/>
<comment type="caution">
    <text evidence="12">The sequence shown here is derived from an EMBL/GenBank/DDBJ whole genome shotgun (WGS) entry which is preliminary data.</text>
</comment>
<protein>
    <submittedName>
        <fullName evidence="12">M13 family peptidase</fullName>
    </submittedName>
</protein>
<dbReference type="Gene3D" id="1.10.1380.10">
    <property type="entry name" value="Neutral endopeptidase , domain2"/>
    <property type="match status" value="1"/>
</dbReference>
<dbReference type="RefSeq" id="WP_228226521.1">
    <property type="nucleotide sequence ID" value="NZ_JAJGNP010000003.1"/>
</dbReference>
<dbReference type="Gene3D" id="3.40.390.10">
    <property type="entry name" value="Collagenase (Catalytic Domain)"/>
    <property type="match status" value="1"/>
</dbReference>
<evidence type="ECO:0000256" key="8">
    <source>
        <dbReference type="SAM" id="MobiDB-lite"/>
    </source>
</evidence>
<dbReference type="PROSITE" id="PS51885">
    <property type="entry name" value="NEPRILYSIN"/>
    <property type="match status" value="1"/>
</dbReference>
<feature type="chain" id="PRO_5046661666" evidence="9">
    <location>
        <begin position="23"/>
        <end position="690"/>
    </location>
</feature>
<gene>
    <name evidence="12" type="ORF">LL253_05845</name>
</gene>
<keyword evidence="3" id="KW-0645">Protease</keyword>
<evidence type="ECO:0000256" key="1">
    <source>
        <dbReference type="ARBA" id="ARBA00001947"/>
    </source>
</evidence>
<reference evidence="12 13" key="1">
    <citation type="submission" date="2021-10" db="EMBL/GenBank/DDBJ databases">
        <title>The diversity and Nitrogen Metabolism of Culturable Nitrate-Utilizing Bacteria Within the Oxygen Minimum Zone of the Changjiang (Yangtze River)Estuary.</title>
        <authorList>
            <person name="Zhang D."/>
            <person name="Zheng J."/>
            <person name="Liu S."/>
            <person name="He W."/>
        </authorList>
    </citation>
    <scope>NUCLEOTIDE SEQUENCE [LARGE SCALE GENOMIC DNA]</scope>
    <source>
        <strain evidence="12 13">FXH275-2</strain>
    </source>
</reference>
<evidence type="ECO:0000256" key="5">
    <source>
        <dbReference type="ARBA" id="ARBA00022801"/>
    </source>
</evidence>
<dbReference type="InterPro" id="IPR024079">
    <property type="entry name" value="MetalloPept_cat_dom_sf"/>
</dbReference>
<evidence type="ECO:0000256" key="9">
    <source>
        <dbReference type="SAM" id="SignalP"/>
    </source>
</evidence>
<dbReference type="PRINTS" id="PR00786">
    <property type="entry name" value="NEPRILYSIN"/>
</dbReference>
<feature type="domain" description="Peptidase M13 N-terminal" evidence="11">
    <location>
        <begin position="65"/>
        <end position="435"/>
    </location>
</feature>
<feature type="signal peptide" evidence="9">
    <location>
        <begin position="1"/>
        <end position="22"/>
    </location>
</feature>
<evidence type="ECO:0000256" key="3">
    <source>
        <dbReference type="ARBA" id="ARBA00022670"/>
    </source>
</evidence>
<dbReference type="InterPro" id="IPR008753">
    <property type="entry name" value="Peptidase_M13_N"/>
</dbReference>
<sequence length="690" mass="75836">MTKYILGAAVSALALAATAAHADQPATAAHADQPATPATASSTTAKPTYGSYGFDESGMDMSVKPGDDFYDYANGTWAKNTPIPADKSNYGAFNILDDLSRERTKGILESAQTDPNSKIGNAYAAYMDKAAVEAKGMAPIKPWLAEISAVKDRAAYAKVAAKAARAGIRGPFRFYVGQDDKDPETYILSMMQGGLGLPDRDYYLDQSEKMAAIRTAYVAHLEKMLTLAGQSDAKARAAALMAFETEIAKVHWTQIDSRDADKTYNKMTLAQLEQAAPGFDFASYYAANNLEPASLLVAQPSAITGEAALIAKAPMQVLKDGLLLSSLHAYADYLPDTVADADFAFYGTTLSGTPEREERWKRGVTFLKESLGEEVGKIYVAKYFPPETKAAMDDLVKNILAAMGRRIDALPWMSDTAKARAHKKLAAFTPKIGYPDKWRDYTGLEIKRDDLLGNAMRSNAFEFDYNIGKLGKPIYRWEWGMTPMEINAYANFGMVEIVFPAAILQPPFFDPKADPAVNYGGIGAVIGHELSHHFDDQGAKYDETGKLNQWWTDQDVANFKALTDKLVKQYDAYEPFPGAHVKGAFTLGENIGDLGGLAVALDAYHASLGGKKAPVIDGMTGDQRFFLGWAQVWRRNYREANLRQRLVTDPHAPSQYRTDIVRNFDAWYDAFKPAPNGKIYLSPENRVKIW</sequence>
<evidence type="ECO:0000259" key="10">
    <source>
        <dbReference type="Pfam" id="PF01431"/>
    </source>
</evidence>
<evidence type="ECO:0000256" key="2">
    <source>
        <dbReference type="ARBA" id="ARBA00007357"/>
    </source>
</evidence>
<feature type="compositionally biased region" description="Low complexity" evidence="8">
    <location>
        <begin position="27"/>
        <end position="45"/>
    </location>
</feature>
<dbReference type="CDD" id="cd08662">
    <property type="entry name" value="M13"/>
    <property type="match status" value="1"/>
</dbReference>
<evidence type="ECO:0000256" key="7">
    <source>
        <dbReference type="ARBA" id="ARBA00023049"/>
    </source>
</evidence>
<evidence type="ECO:0000313" key="12">
    <source>
        <dbReference type="EMBL" id="MCC4232216.1"/>
    </source>
</evidence>
<keyword evidence="13" id="KW-1185">Reference proteome</keyword>
<keyword evidence="6" id="KW-0862">Zinc</keyword>
<feature type="domain" description="Peptidase M13 C-terminal" evidence="10">
    <location>
        <begin position="487"/>
        <end position="687"/>
    </location>
</feature>
<keyword evidence="9" id="KW-0732">Signal</keyword>
<feature type="region of interest" description="Disordered" evidence="8">
    <location>
        <begin position="27"/>
        <end position="47"/>
    </location>
</feature>
<name>A0ABS8H126_9SPHN</name>
<keyword evidence="7" id="KW-0482">Metalloprotease</keyword>
<evidence type="ECO:0000256" key="6">
    <source>
        <dbReference type="ARBA" id="ARBA00022833"/>
    </source>
</evidence>
<dbReference type="InterPro" id="IPR000718">
    <property type="entry name" value="Peptidase_M13"/>
</dbReference>
<dbReference type="PANTHER" id="PTHR11733">
    <property type="entry name" value="ZINC METALLOPROTEASE FAMILY M13 NEPRILYSIN-RELATED"/>
    <property type="match status" value="1"/>
</dbReference>
<dbReference type="EMBL" id="JAJGNP010000003">
    <property type="protein sequence ID" value="MCC4232216.1"/>
    <property type="molecule type" value="Genomic_DNA"/>
</dbReference>
<evidence type="ECO:0000313" key="13">
    <source>
        <dbReference type="Proteomes" id="UP001198830"/>
    </source>
</evidence>
<evidence type="ECO:0000259" key="11">
    <source>
        <dbReference type="Pfam" id="PF05649"/>
    </source>
</evidence>
<dbReference type="Pfam" id="PF05649">
    <property type="entry name" value="Peptidase_M13_N"/>
    <property type="match status" value="1"/>
</dbReference>
<dbReference type="PANTHER" id="PTHR11733:SF167">
    <property type="entry name" value="FI17812P1-RELATED"/>
    <property type="match status" value="1"/>
</dbReference>
<dbReference type="Pfam" id="PF01431">
    <property type="entry name" value="Peptidase_M13"/>
    <property type="match status" value="1"/>
</dbReference>
<accession>A0ABS8H126</accession>
<dbReference type="InterPro" id="IPR042089">
    <property type="entry name" value="Peptidase_M13_dom_2"/>
</dbReference>
<keyword evidence="4" id="KW-0479">Metal-binding</keyword>
<comment type="similarity">
    <text evidence="2">Belongs to the peptidase M13 family.</text>
</comment>
<keyword evidence="5" id="KW-0378">Hydrolase</keyword>